<dbReference type="InterPro" id="IPR043504">
    <property type="entry name" value="Peptidase_S1_PA_chymotrypsin"/>
</dbReference>
<keyword evidence="7" id="KW-1185">Reference proteome</keyword>
<dbReference type="InterPro" id="IPR001314">
    <property type="entry name" value="Peptidase_S1A"/>
</dbReference>
<dbReference type="GO" id="GO:0007340">
    <property type="term" value="P:acrosome reaction"/>
    <property type="evidence" value="ECO:0007669"/>
    <property type="project" value="TreeGrafter"/>
</dbReference>
<dbReference type="PANTHER" id="PTHR24252:SF8">
    <property type="entry name" value="ACROSIN"/>
    <property type="match status" value="1"/>
</dbReference>
<keyword evidence="4" id="KW-1015">Disulfide bond</keyword>
<keyword evidence="3" id="KW-0720">Serine protease</keyword>
<dbReference type="GO" id="GO:0004252">
    <property type="term" value="F:serine-type endopeptidase activity"/>
    <property type="evidence" value="ECO:0007669"/>
    <property type="project" value="InterPro"/>
</dbReference>
<dbReference type="EMBL" id="VWPO01009885">
    <property type="protein sequence ID" value="NXY80694.1"/>
    <property type="molecule type" value="Genomic_DNA"/>
</dbReference>
<evidence type="ECO:0000256" key="4">
    <source>
        <dbReference type="ARBA" id="ARBA00023157"/>
    </source>
</evidence>
<reference evidence="6 7" key="1">
    <citation type="submission" date="2019-09" db="EMBL/GenBank/DDBJ databases">
        <title>Bird 10,000 Genomes (B10K) Project - Family phase.</title>
        <authorList>
            <person name="Zhang G."/>
        </authorList>
    </citation>
    <scope>NUCLEOTIDE SEQUENCE [LARGE SCALE GENOMIC DNA]</scope>
    <source>
        <strain evidence="6">B10K-CU-031-08</strain>
        <tissue evidence="6">Muscle</tissue>
    </source>
</reference>
<evidence type="ECO:0000259" key="5">
    <source>
        <dbReference type="PROSITE" id="PS50240"/>
    </source>
</evidence>
<dbReference type="PANTHER" id="PTHR24252">
    <property type="entry name" value="ACROSIN-RELATED"/>
    <property type="match status" value="1"/>
</dbReference>
<evidence type="ECO:0000256" key="1">
    <source>
        <dbReference type="ARBA" id="ARBA00022670"/>
    </source>
</evidence>
<feature type="domain" description="Peptidase S1" evidence="5">
    <location>
        <begin position="17"/>
        <end position="204"/>
    </location>
</feature>
<dbReference type="InterPro" id="IPR001254">
    <property type="entry name" value="Trypsin_dom"/>
</dbReference>
<dbReference type="InterPro" id="IPR018114">
    <property type="entry name" value="TRYPSIN_HIS"/>
</dbReference>
<comment type="caution">
    <text evidence="6">The sequence shown here is derived from an EMBL/GenBank/DDBJ whole genome shotgun (WGS) entry which is preliminary data.</text>
</comment>
<dbReference type="InterPro" id="IPR009003">
    <property type="entry name" value="Peptidase_S1_PA"/>
</dbReference>
<keyword evidence="1" id="KW-0645">Protease</keyword>
<evidence type="ECO:0000313" key="7">
    <source>
        <dbReference type="Proteomes" id="UP000583049"/>
    </source>
</evidence>
<feature type="non-terminal residue" evidence="6">
    <location>
        <position position="1"/>
    </location>
</feature>
<dbReference type="Pfam" id="PF00089">
    <property type="entry name" value="Trypsin"/>
    <property type="match status" value="1"/>
</dbReference>
<feature type="non-terminal residue" evidence="6">
    <location>
        <position position="204"/>
    </location>
</feature>
<dbReference type="Proteomes" id="UP000583049">
    <property type="component" value="Unassembled WGS sequence"/>
</dbReference>
<accession>A0A7L4MXW6</accession>
<evidence type="ECO:0000256" key="3">
    <source>
        <dbReference type="ARBA" id="ARBA00022825"/>
    </source>
</evidence>
<name>A0A7L4MXW6_GLAPT</name>
<dbReference type="GO" id="GO:0006508">
    <property type="term" value="P:proteolysis"/>
    <property type="evidence" value="ECO:0007669"/>
    <property type="project" value="UniProtKB-KW"/>
</dbReference>
<dbReference type="CDD" id="cd00190">
    <property type="entry name" value="Tryp_SPc"/>
    <property type="match status" value="1"/>
</dbReference>
<gene>
    <name evidence="6" type="primary">Acr</name>
    <name evidence="6" type="ORF">GLAPRA_R04990</name>
</gene>
<dbReference type="AlphaFoldDB" id="A0A7L4MXW6"/>
<evidence type="ECO:0000256" key="2">
    <source>
        <dbReference type="ARBA" id="ARBA00022801"/>
    </source>
</evidence>
<organism evidence="6 7">
    <name type="scientific">Glareola pratincola</name>
    <name type="common">Collared pratincole</name>
    <name type="synonym">Hirundo pratincola</name>
    <dbReference type="NCBI Taxonomy" id="43316"/>
    <lineage>
        <taxon>Eukaryota</taxon>
        <taxon>Metazoa</taxon>
        <taxon>Chordata</taxon>
        <taxon>Craniata</taxon>
        <taxon>Vertebrata</taxon>
        <taxon>Euteleostomi</taxon>
        <taxon>Archelosauria</taxon>
        <taxon>Archosauria</taxon>
        <taxon>Dinosauria</taxon>
        <taxon>Saurischia</taxon>
        <taxon>Theropoda</taxon>
        <taxon>Coelurosauria</taxon>
        <taxon>Aves</taxon>
        <taxon>Neognathae</taxon>
        <taxon>Neoaves</taxon>
        <taxon>Charadriiformes</taxon>
        <taxon>Glareolidae</taxon>
        <taxon>Glareola</taxon>
    </lineage>
</organism>
<dbReference type="Gene3D" id="2.40.10.10">
    <property type="entry name" value="Trypsin-like serine proteases"/>
    <property type="match status" value="2"/>
</dbReference>
<sequence length="204" mass="22558">TCGLRPLAYQNYGSARVVGGKNAMAGAWPWIVSLQQVYETHISPVCGGTIIHPQWVLTAAHCFVETQNVPAWRVVAGTTSLTRPGPEAQVRYVRQIIIHEDYYNITQRNDIALLELYEPFQCSLYVQLACVPDFSLQLWQLRSCYVSGWGVTTARSGGLPPALQEARVHLIDPQVCNSSGWYRGAIHPHNLCAGYAQGGIDTCQ</sequence>
<dbReference type="FunFam" id="2.40.10.10:FF:000060">
    <property type="entry name" value="Acrosin"/>
    <property type="match status" value="1"/>
</dbReference>
<dbReference type="PRINTS" id="PR00722">
    <property type="entry name" value="CHYMOTRYPSIN"/>
</dbReference>
<proteinExistence type="predicted"/>
<dbReference type="PROSITE" id="PS00134">
    <property type="entry name" value="TRYPSIN_HIS"/>
    <property type="match status" value="1"/>
</dbReference>
<dbReference type="PROSITE" id="PS50240">
    <property type="entry name" value="TRYPSIN_DOM"/>
    <property type="match status" value="1"/>
</dbReference>
<protein>
    <submittedName>
        <fullName evidence="6">ACRO protein</fullName>
    </submittedName>
</protein>
<dbReference type="SUPFAM" id="SSF50494">
    <property type="entry name" value="Trypsin-like serine proteases"/>
    <property type="match status" value="1"/>
</dbReference>
<evidence type="ECO:0000313" key="6">
    <source>
        <dbReference type="EMBL" id="NXY80694.1"/>
    </source>
</evidence>
<dbReference type="SMART" id="SM00020">
    <property type="entry name" value="Tryp_SPc"/>
    <property type="match status" value="1"/>
</dbReference>
<keyword evidence="2" id="KW-0378">Hydrolase</keyword>